<dbReference type="PROSITE" id="PS50937">
    <property type="entry name" value="HTH_MERR_2"/>
    <property type="match status" value="1"/>
</dbReference>
<dbReference type="Gene3D" id="1.10.1660.10">
    <property type="match status" value="1"/>
</dbReference>
<dbReference type="Pfam" id="PF09278">
    <property type="entry name" value="MerR-DNA-bind"/>
    <property type="match status" value="1"/>
</dbReference>
<gene>
    <name evidence="7" type="primary">soxR_2</name>
    <name evidence="7" type="ORF">ROA7745_02107</name>
</gene>
<evidence type="ECO:0000256" key="4">
    <source>
        <dbReference type="ARBA" id="ARBA00023015"/>
    </source>
</evidence>
<keyword evidence="1" id="KW-0001">2Fe-2S</keyword>
<accession>A0A1X7BRQ1</accession>
<evidence type="ECO:0000313" key="8">
    <source>
        <dbReference type="Proteomes" id="UP000193224"/>
    </source>
</evidence>
<keyword evidence="3" id="KW-0411">Iron-sulfur</keyword>
<keyword evidence="8" id="KW-1185">Reference proteome</keyword>
<keyword evidence="2" id="KW-0408">Iron</keyword>
<proteinExistence type="predicted"/>
<dbReference type="GO" id="GO:0003677">
    <property type="term" value="F:DNA binding"/>
    <property type="evidence" value="ECO:0007669"/>
    <property type="project" value="InterPro"/>
</dbReference>
<evidence type="ECO:0000256" key="2">
    <source>
        <dbReference type="ARBA" id="ARBA00023004"/>
    </source>
</evidence>
<evidence type="ECO:0000313" key="7">
    <source>
        <dbReference type="EMBL" id="SMC12283.1"/>
    </source>
</evidence>
<reference evidence="7 8" key="1">
    <citation type="submission" date="2017-03" db="EMBL/GenBank/DDBJ databases">
        <authorList>
            <person name="Afonso C.L."/>
            <person name="Miller P.J."/>
            <person name="Scott M.A."/>
            <person name="Spackman E."/>
            <person name="Goraichik I."/>
            <person name="Dimitrov K.M."/>
            <person name="Suarez D.L."/>
            <person name="Swayne D.E."/>
        </authorList>
    </citation>
    <scope>NUCLEOTIDE SEQUENCE [LARGE SCALE GENOMIC DNA]</scope>
    <source>
        <strain evidence="7 8">CECT 7745</strain>
    </source>
</reference>
<keyword evidence="4" id="KW-0805">Transcription regulation</keyword>
<feature type="domain" description="HTH merR-type" evidence="6">
    <location>
        <begin position="1"/>
        <end position="32"/>
    </location>
</feature>
<evidence type="ECO:0000256" key="5">
    <source>
        <dbReference type="ARBA" id="ARBA00023163"/>
    </source>
</evidence>
<dbReference type="EMBL" id="FWXB01000007">
    <property type="protein sequence ID" value="SMC12283.1"/>
    <property type="molecule type" value="Genomic_DNA"/>
</dbReference>
<dbReference type="SUPFAM" id="SSF46955">
    <property type="entry name" value="Putative DNA-binding domain"/>
    <property type="match status" value="1"/>
</dbReference>
<dbReference type="InterPro" id="IPR010211">
    <property type="entry name" value="Redox-sen_tscrpt-act_SoxR"/>
</dbReference>
<sequence length="110" mass="12798">MYHREMLRRISIIRVAQTLGMTLKEISEAMNELPDQRTPTKRDWEKLSKKWQAELDERIAQMQRLRDKLTRCIGCGCLSLRSCTLHNRQDHIAADGPGPRFLLSESSDSE</sequence>
<dbReference type="InterPro" id="IPR009061">
    <property type="entry name" value="DNA-bd_dom_put_sf"/>
</dbReference>
<protein>
    <submittedName>
        <fullName evidence="7">Redox-sensitive transcriptional activator SoxR</fullName>
    </submittedName>
</protein>
<dbReference type="InterPro" id="IPR015358">
    <property type="entry name" value="Tscrpt_reg_MerR_DNA-bd"/>
</dbReference>
<keyword evidence="1" id="KW-0479">Metal-binding</keyword>
<evidence type="ECO:0000256" key="3">
    <source>
        <dbReference type="ARBA" id="ARBA00023014"/>
    </source>
</evidence>
<dbReference type="Proteomes" id="UP000193224">
    <property type="component" value="Unassembled WGS sequence"/>
</dbReference>
<organism evidence="7 8">
    <name type="scientific">Roseovarius aestuarii</name>
    <dbReference type="NCBI Taxonomy" id="475083"/>
    <lineage>
        <taxon>Bacteria</taxon>
        <taxon>Pseudomonadati</taxon>
        <taxon>Pseudomonadota</taxon>
        <taxon>Alphaproteobacteria</taxon>
        <taxon>Rhodobacterales</taxon>
        <taxon>Roseobacteraceae</taxon>
        <taxon>Roseovarius</taxon>
    </lineage>
</organism>
<dbReference type="GO" id="GO:0006979">
    <property type="term" value="P:response to oxidative stress"/>
    <property type="evidence" value="ECO:0007669"/>
    <property type="project" value="InterPro"/>
</dbReference>
<dbReference type="GO" id="GO:0006355">
    <property type="term" value="P:regulation of DNA-templated transcription"/>
    <property type="evidence" value="ECO:0007669"/>
    <property type="project" value="InterPro"/>
</dbReference>
<dbReference type="NCBIfam" id="TIGR01950">
    <property type="entry name" value="SoxR"/>
    <property type="match status" value="1"/>
</dbReference>
<evidence type="ECO:0000256" key="1">
    <source>
        <dbReference type="ARBA" id="ARBA00022714"/>
    </source>
</evidence>
<dbReference type="GO" id="GO:0051537">
    <property type="term" value="F:2 iron, 2 sulfur cluster binding"/>
    <property type="evidence" value="ECO:0007669"/>
    <property type="project" value="UniProtKB-KW"/>
</dbReference>
<keyword evidence="5" id="KW-0804">Transcription</keyword>
<dbReference type="AlphaFoldDB" id="A0A1X7BRQ1"/>
<evidence type="ECO:0000259" key="6">
    <source>
        <dbReference type="PROSITE" id="PS50937"/>
    </source>
</evidence>
<name>A0A1X7BRQ1_9RHOB</name>
<dbReference type="InterPro" id="IPR000551">
    <property type="entry name" value="MerR-type_HTH_dom"/>
</dbReference>